<dbReference type="Proteomes" id="UP000245207">
    <property type="component" value="Unassembled WGS sequence"/>
</dbReference>
<dbReference type="CDD" id="cd11685">
    <property type="entry name" value="UEV_TSG101-like"/>
    <property type="match status" value="1"/>
</dbReference>
<dbReference type="Gene3D" id="3.10.110.10">
    <property type="entry name" value="Ubiquitin Conjugating Enzyme"/>
    <property type="match status" value="1"/>
</dbReference>
<dbReference type="SUPFAM" id="SSF54928">
    <property type="entry name" value="RNA-binding domain, RBD"/>
    <property type="match status" value="1"/>
</dbReference>
<dbReference type="AlphaFoldDB" id="A0A2U1MKZ3"/>
<dbReference type="PANTHER" id="PTHR23306">
    <property type="entry name" value="TUMOR SUSCEPTIBILITY GENE 101 PROTEIN-RELATED"/>
    <property type="match status" value="1"/>
</dbReference>
<evidence type="ECO:0000313" key="6">
    <source>
        <dbReference type="Proteomes" id="UP000245207"/>
    </source>
</evidence>
<dbReference type="EMBL" id="PKPP01004989">
    <property type="protein sequence ID" value="PWA61931.1"/>
    <property type="molecule type" value="Genomic_DNA"/>
</dbReference>
<dbReference type="InterPro" id="IPR000504">
    <property type="entry name" value="RRM_dom"/>
</dbReference>
<dbReference type="PANTHER" id="PTHR23306:SF3">
    <property type="entry name" value="TUMOR SUPPRESSOR PROTEIN 101"/>
    <property type="match status" value="1"/>
</dbReference>
<proteinExistence type="predicted"/>
<feature type="domain" description="RRM" evidence="3">
    <location>
        <begin position="259"/>
        <end position="336"/>
    </location>
</feature>
<dbReference type="InterPro" id="IPR052070">
    <property type="entry name" value="ESCRT-I_UEV_domain"/>
</dbReference>
<dbReference type="PROSITE" id="PS50102">
    <property type="entry name" value="RRM"/>
    <property type="match status" value="1"/>
</dbReference>
<feature type="region of interest" description="Disordered" evidence="2">
    <location>
        <begin position="601"/>
        <end position="622"/>
    </location>
</feature>
<feature type="region of interest" description="Disordered" evidence="2">
    <location>
        <begin position="150"/>
        <end position="207"/>
    </location>
</feature>
<keyword evidence="1" id="KW-0694">RNA-binding</keyword>
<reference evidence="5 6" key="1">
    <citation type="journal article" date="2018" name="Mol. Plant">
        <title>The genome of Artemisia annua provides insight into the evolution of Asteraceae family and artemisinin biosynthesis.</title>
        <authorList>
            <person name="Shen Q."/>
            <person name="Zhang L."/>
            <person name="Liao Z."/>
            <person name="Wang S."/>
            <person name="Yan T."/>
            <person name="Shi P."/>
            <person name="Liu M."/>
            <person name="Fu X."/>
            <person name="Pan Q."/>
            <person name="Wang Y."/>
            <person name="Lv Z."/>
            <person name="Lu X."/>
            <person name="Zhang F."/>
            <person name="Jiang W."/>
            <person name="Ma Y."/>
            <person name="Chen M."/>
            <person name="Hao X."/>
            <person name="Li L."/>
            <person name="Tang Y."/>
            <person name="Lv G."/>
            <person name="Zhou Y."/>
            <person name="Sun X."/>
            <person name="Brodelius P.E."/>
            <person name="Rose J.K.C."/>
            <person name="Tang K."/>
        </authorList>
    </citation>
    <scope>NUCLEOTIDE SEQUENCE [LARGE SCALE GENOMIC DNA]</scope>
    <source>
        <strain evidence="6">cv. Huhao1</strain>
        <tissue evidence="5">Leaf</tissue>
    </source>
</reference>
<gene>
    <name evidence="5" type="ORF">CTI12_AA351970</name>
</gene>
<dbReference type="InterPro" id="IPR012677">
    <property type="entry name" value="Nucleotide-bd_a/b_plait_sf"/>
</dbReference>
<evidence type="ECO:0000256" key="1">
    <source>
        <dbReference type="PROSITE-ProRule" id="PRU00176"/>
    </source>
</evidence>
<name>A0A2U1MKZ3_ARTAN</name>
<dbReference type="InterPro" id="IPR035979">
    <property type="entry name" value="RBD_domain_sf"/>
</dbReference>
<feature type="domain" description="UEV" evidence="4">
    <location>
        <begin position="9"/>
        <end position="153"/>
    </location>
</feature>
<dbReference type="GO" id="GO:0008333">
    <property type="term" value="P:endosome to lysosome transport"/>
    <property type="evidence" value="ECO:0007669"/>
    <property type="project" value="TreeGrafter"/>
</dbReference>
<evidence type="ECO:0000259" key="3">
    <source>
        <dbReference type="PROSITE" id="PS50102"/>
    </source>
</evidence>
<feature type="region of interest" description="Disordered" evidence="2">
    <location>
        <begin position="680"/>
        <end position="714"/>
    </location>
</feature>
<feature type="compositionally biased region" description="Polar residues" evidence="2">
    <location>
        <begin position="191"/>
        <end position="207"/>
    </location>
</feature>
<dbReference type="InterPro" id="IPR008883">
    <property type="entry name" value="UEV_N"/>
</dbReference>
<feature type="compositionally biased region" description="Basic residues" evidence="2">
    <location>
        <begin position="680"/>
        <end position="690"/>
    </location>
</feature>
<evidence type="ECO:0000313" key="5">
    <source>
        <dbReference type="EMBL" id="PWA61931.1"/>
    </source>
</evidence>
<dbReference type="Pfam" id="PF00076">
    <property type="entry name" value="RRM_1"/>
    <property type="match status" value="1"/>
</dbReference>
<accession>A0A2U1MKZ3</accession>
<dbReference type="Pfam" id="PF05743">
    <property type="entry name" value="UEV"/>
    <property type="match status" value="1"/>
</dbReference>
<dbReference type="GO" id="GO:0043130">
    <property type="term" value="F:ubiquitin binding"/>
    <property type="evidence" value="ECO:0007669"/>
    <property type="project" value="TreeGrafter"/>
</dbReference>
<keyword evidence="6" id="KW-1185">Reference proteome</keyword>
<comment type="caution">
    <text evidence="5">The sequence shown here is derived from an EMBL/GenBank/DDBJ whole genome shotgun (WGS) entry which is preliminary data.</text>
</comment>
<protein>
    <submittedName>
        <fullName evidence="5">Nucleotide-binding alpha-beta plait domain-containing protein</fullName>
    </submittedName>
</protein>
<dbReference type="PROSITE" id="PS51322">
    <property type="entry name" value="UEV"/>
    <property type="match status" value="1"/>
</dbReference>
<dbReference type="InterPro" id="IPR016135">
    <property type="entry name" value="UBQ-conjugating_enzyme/RWD"/>
</dbReference>
<evidence type="ECO:0000256" key="2">
    <source>
        <dbReference type="SAM" id="MobiDB-lite"/>
    </source>
</evidence>
<dbReference type="Gene3D" id="3.30.70.330">
    <property type="match status" value="1"/>
</dbReference>
<dbReference type="CDD" id="cd00590">
    <property type="entry name" value="RRM_SF"/>
    <property type="match status" value="1"/>
</dbReference>
<dbReference type="OrthoDB" id="306304at2759"/>
<dbReference type="GO" id="GO:0003723">
    <property type="term" value="F:RNA binding"/>
    <property type="evidence" value="ECO:0007669"/>
    <property type="project" value="UniProtKB-UniRule"/>
</dbReference>
<dbReference type="SUPFAM" id="SSF54495">
    <property type="entry name" value="UBC-like"/>
    <property type="match status" value="1"/>
</dbReference>
<feature type="compositionally biased region" description="Low complexity" evidence="2">
    <location>
        <begin position="165"/>
        <end position="174"/>
    </location>
</feature>
<dbReference type="GO" id="GO:0015031">
    <property type="term" value="P:protein transport"/>
    <property type="evidence" value="ECO:0007669"/>
    <property type="project" value="InterPro"/>
</dbReference>
<dbReference type="GO" id="GO:0000813">
    <property type="term" value="C:ESCRT I complex"/>
    <property type="evidence" value="ECO:0007669"/>
    <property type="project" value="TreeGrafter"/>
</dbReference>
<organism evidence="5 6">
    <name type="scientific">Artemisia annua</name>
    <name type="common">Sweet wormwood</name>
    <dbReference type="NCBI Taxonomy" id="35608"/>
    <lineage>
        <taxon>Eukaryota</taxon>
        <taxon>Viridiplantae</taxon>
        <taxon>Streptophyta</taxon>
        <taxon>Embryophyta</taxon>
        <taxon>Tracheophyta</taxon>
        <taxon>Spermatophyta</taxon>
        <taxon>Magnoliopsida</taxon>
        <taxon>eudicotyledons</taxon>
        <taxon>Gunneridae</taxon>
        <taxon>Pentapetalae</taxon>
        <taxon>asterids</taxon>
        <taxon>campanulids</taxon>
        <taxon>Asterales</taxon>
        <taxon>Asteraceae</taxon>
        <taxon>Asteroideae</taxon>
        <taxon>Anthemideae</taxon>
        <taxon>Artemisiinae</taxon>
        <taxon>Artemisia</taxon>
    </lineage>
</organism>
<dbReference type="SMART" id="SM00360">
    <property type="entry name" value="RRM"/>
    <property type="match status" value="1"/>
</dbReference>
<sequence>MSTPKPLPTTQERQLQPLTIDVNVKPIILEHLVSLFDSYPTLYPRSFSFTRTDGLHGNYLSLIGTIPMVHLGVTYHAPIVIKVMETYPHDAPLVFVNPDRCMVINKNNPFVCPCGLVSTDYLTHWVSTSSNLLDLCRDLSTCFGNNPPLYSKHKRNPNPKPYMNPNPNTNTNFNGLDQNPERNPNPKPDTKCNSNLNPDNDTNVTGSGLIQPAIRKRRGSFVLKLWCFCGNAKGFGRKSHLGGIKKKRDEKGEAQSEVTKYYVSNIPNGCIPWDVKNFLADFGDIVGTYIARKRDKEGNRFGFVSFRKVRNAVDLEMRLNGIKMGPCRLKVNIAMFAAENTGRKDLEASFNGKAEKKESNVIKQKVNNVNVWNSEDGVSFRDAVEGKVQNKVPVAECRGIKPMEVPSYTSAFAHLHGKALLGRACDVKTLVNLGKVLGECGLDGVMISYLGGLKVMLRFDNEVDAEAFRAKTDEWSKWFSWLELWEGQSIPFERIAWLRIIGVPLNLAVYEVFDGIASKFGKVVHESRMSMEDGNFSSICVGILVGEGGFVSDYVDLKWRDKSFKVWVCEDQRAWDPECVGVVKRIVPAMEIDDLGSTENYSRKEDGVRVEEVERSDNSLEDGELRVEETLNVGGAHVPHEDLLSSHACMESFPKGADVDNYLPFQFGSEGKRVFYKKRHVGPAKSKQKPNRSSSEEKNRPKKRSRVDSDDPFDLNKLLGIQSEVVSQECGVEKGDLKGDGVINPSESVPSVIPVVGCDGVGISSESNVDGDQVDSVVEGGSHSMEKEVKETVVVGEEVGVNLSGHLELVNEVVAVEGINVVLS</sequence>
<dbReference type="STRING" id="35608.A0A2U1MKZ3"/>
<evidence type="ECO:0000259" key="4">
    <source>
        <dbReference type="PROSITE" id="PS51322"/>
    </source>
</evidence>